<protein>
    <submittedName>
        <fullName evidence="1">(rape) hypothetical protein</fullName>
    </submittedName>
</protein>
<dbReference type="Gramene" id="CDX70719">
    <property type="protein sequence ID" value="CDX70719"/>
    <property type="gene ID" value="GSBRNA2T00140586001"/>
</dbReference>
<accession>A0A816I771</accession>
<evidence type="ECO:0000313" key="1">
    <source>
        <dbReference type="EMBL" id="CAF1697621.1"/>
    </source>
</evidence>
<proteinExistence type="predicted"/>
<reference evidence="1" key="1">
    <citation type="submission" date="2021-01" db="EMBL/GenBank/DDBJ databases">
        <authorList>
            <consortium name="Genoscope - CEA"/>
            <person name="William W."/>
        </authorList>
    </citation>
    <scope>NUCLEOTIDE SEQUENCE</scope>
</reference>
<dbReference type="Proteomes" id="UP001295469">
    <property type="component" value="Chromosome C03"/>
</dbReference>
<dbReference type="EMBL" id="HG994367">
    <property type="protein sequence ID" value="CAF1697621.1"/>
    <property type="molecule type" value="Genomic_DNA"/>
</dbReference>
<sequence>MSVANIIADRFAPNLTHHRDEAILPQAGDNATCVKYCRIRCGEDEFCMKTCLENCPF</sequence>
<organism evidence="1">
    <name type="scientific">Brassica napus</name>
    <name type="common">Rape</name>
    <dbReference type="NCBI Taxonomy" id="3708"/>
    <lineage>
        <taxon>Eukaryota</taxon>
        <taxon>Viridiplantae</taxon>
        <taxon>Streptophyta</taxon>
        <taxon>Embryophyta</taxon>
        <taxon>Tracheophyta</taxon>
        <taxon>Spermatophyta</taxon>
        <taxon>Magnoliopsida</taxon>
        <taxon>eudicotyledons</taxon>
        <taxon>Gunneridae</taxon>
        <taxon>Pentapetalae</taxon>
        <taxon>rosids</taxon>
        <taxon>malvids</taxon>
        <taxon>Brassicales</taxon>
        <taxon>Brassicaceae</taxon>
        <taxon>Brassiceae</taxon>
        <taxon>Brassica</taxon>
    </lineage>
</organism>
<name>A0A816I771_BRANA</name>
<dbReference type="AlphaFoldDB" id="A0A816I771"/>
<gene>
    <name evidence="1" type="ORF">DARMORV10_C03P09250.1</name>
</gene>